<proteinExistence type="inferred from homology"/>
<dbReference type="PANTHER" id="PTHR43080">
    <property type="entry name" value="CBS DOMAIN-CONTAINING PROTEIN CBSX3, MITOCHONDRIAL"/>
    <property type="match status" value="1"/>
</dbReference>
<dbReference type="SMART" id="SM00116">
    <property type="entry name" value="CBS"/>
    <property type="match status" value="2"/>
</dbReference>
<dbReference type="RefSeq" id="WP_165825840.1">
    <property type="nucleotide sequence ID" value="NZ_QEKW01000013.1"/>
</dbReference>
<dbReference type="CDD" id="cd00293">
    <property type="entry name" value="USP-like"/>
    <property type="match status" value="1"/>
</dbReference>
<dbReference type="InterPro" id="IPR006015">
    <property type="entry name" value="Universal_stress_UspA"/>
</dbReference>
<feature type="domain" description="CBS" evidence="4">
    <location>
        <begin position="14"/>
        <end position="71"/>
    </location>
</feature>
<name>A0A2U1F252_9PSEU</name>
<dbReference type="Gene3D" id="3.10.580.10">
    <property type="entry name" value="CBS-domain"/>
    <property type="match status" value="2"/>
</dbReference>
<accession>A0A2U1F252</accession>
<evidence type="ECO:0000313" key="5">
    <source>
        <dbReference type="EMBL" id="PVZ06264.1"/>
    </source>
</evidence>
<comment type="caution">
    <text evidence="5">The sequence shown here is derived from an EMBL/GenBank/DDBJ whole genome shotgun (WGS) entry which is preliminary data.</text>
</comment>
<dbReference type="InterPro" id="IPR006016">
    <property type="entry name" value="UspA"/>
</dbReference>
<dbReference type="PRINTS" id="PR01438">
    <property type="entry name" value="UNVRSLSTRESS"/>
</dbReference>
<dbReference type="InterPro" id="IPR000644">
    <property type="entry name" value="CBS_dom"/>
</dbReference>
<dbReference type="AlphaFoldDB" id="A0A2U1F252"/>
<evidence type="ECO:0000259" key="4">
    <source>
        <dbReference type="PROSITE" id="PS51371"/>
    </source>
</evidence>
<protein>
    <submittedName>
        <fullName evidence="5">CBS domain protein</fullName>
    </submittedName>
</protein>
<organism evidence="5 6">
    <name type="scientific">Actinomycetospora cinnamomea</name>
    <dbReference type="NCBI Taxonomy" id="663609"/>
    <lineage>
        <taxon>Bacteria</taxon>
        <taxon>Bacillati</taxon>
        <taxon>Actinomycetota</taxon>
        <taxon>Actinomycetes</taxon>
        <taxon>Pseudonocardiales</taxon>
        <taxon>Pseudonocardiaceae</taxon>
        <taxon>Actinomycetospora</taxon>
    </lineage>
</organism>
<dbReference type="Pfam" id="PF00582">
    <property type="entry name" value="Usp"/>
    <property type="match status" value="1"/>
</dbReference>
<feature type="domain" description="CBS" evidence="4">
    <location>
        <begin position="72"/>
        <end position="126"/>
    </location>
</feature>
<dbReference type="SUPFAM" id="SSF54631">
    <property type="entry name" value="CBS-domain pair"/>
    <property type="match status" value="1"/>
</dbReference>
<dbReference type="PROSITE" id="PS51371">
    <property type="entry name" value="CBS"/>
    <property type="match status" value="2"/>
</dbReference>
<evidence type="ECO:0000256" key="2">
    <source>
        <dbReference type="ARBA" id="ARBA00023122"/>
    </source>
</evidence>
<dbReference type="Pfam" id="PF00571">
    <property type="entry name" value="CBS"/>
    <property type="match status" value="2"/>
</dbReference>
<sequence>MNTDPGPRRARDLMTSPVLTVPPDAPREAVAALLVSHGIASAPVVDARGRILGVVDERHLVGADDEAPAAELMTRVPLADPDTPIDELVDHLVEGSRAIPVVREEVPVGIVSRRDVLRRVARGELVAHGERAAGPGAPVVVGVDGSEGSVHALRWGARAARAAGAPLHAVIASGPPDLYGTSSDQVRAARREIEETVRRALGEDATEREELTLDVREGRPARVLVRASEGARLVVVGSRHVDGVGGPPGGSVTAQLVSRAWCPVVAVVPVRPEETGERAGEDAAAVPAP</sequence>
<gene>
    <name evidence="5" type="ORF">C8D89_1132</name>
</gene>
<dbReference type="Gene3D" id="3.40.50.620">
    <property type="entry name" value="HUPs"/>
    <property type="match status" value="1"/>
</dbReference>
<dbReference type="InterPro" id="IPR051257">
    <property type="entry name" value="Diverse_CBS-Domain"/>
</dbReference>
<evidence type="ECO:0000256" key="1">
    <source>
        <dbReference type="ARBA" id="ARBA00008791"/>
    </source>
</evidence>
<dbReference type="InterPro" id="IPR046342">
    <property type="entry name" value="CBS_dom_sf"/>
</dbReference>
<dbReference type="PANTHER" id="PTHR43080:SF2">
    <property type="entry name" value="CBS DOMAIN-CONTAINING PROTEIN"/>
    <property type="match status" value="1"/>
</dbReference>
<evidence type="ECO:0000256" key="3">
    <source>
        <dbReference type="PROSITE-ProRule" id="PRU00703"/>
    </source>
</evidence>
<reference evidence="5 6" key="1">
    <citation type="submission" date="2018-04" db="EMBL/GenBank/DDBJ databases">
        <title>Genomic Encyclopedia of Type Strains, Phase IV (KMG-IV): sequencing the most valuable type-strain genomes for metagenomic binning, comparative biology and taxonomic classification.</title>
        <authorList>
            <person name="Goeker M."/>
        </authorList>
    </citation>
    <scope>NUCLEOTIDE SEQUENCE [LARGE SCALE GENOMIC DNA]</scope>
    <source>
        <strain evidence="5 6">DSM 45771</strain>
    </source>
</reference>
<comment type="similarity">
    <text evidence="1">Belongs to the universal stress protein A family.</text>
</comment>
<dbReference type="SUPFAM" id="SSF52402">
    <property type="entry name" value="Adenine nucleotide alpha hydrolases-like"/>
    <property type="match status" value="1"/>
</dbReference>
<dbReference type="EMBL" id="QEKW01000013">
    <property type="protein sequence ID" value="PVZ06264.1"/>
    <property type="molecule type" value="Genomic_DNA"/>
</dbReference>
<keyword evidence="6" id="KW-1185">Reference proteome</keyword>
<dbReference type="InterPro" id="IPR014729">
    <property type="entry name" value="Rossmann-like_a/b/a_fold"/>
</dbReference>
<dbReference type="Proteomes" id="UP000245639">
    <property type="component" value="Unassembled WGS sequence"/>
</dbReference>
<evidence type="ECO:0000313" key="6">
    <source>
        <dbReference type="Proteomes" id="UP000245639"/>
    </source>
</evidence>
<keyword evidence="2 3" id="KW-0129">CBS domain</keyword>